<keyword evidence="2" id="KW-1185">Reference proteome</keyword>
<dbReference type="InterPro" id="IPR015996">
    <property type="entry name" value="UCP028451"/>
</dbReference>
<reference evidence="1 2" key="1">
    <citation type="submission" date="2018-06" db="EMBL/GenBank/DDBJ databases">
        <title>Genomic Encyclopedia of Type Strains, Phase III (KMG-III): the genomes of soil and plant-associated and newly described type strains.</title>
        <authorList>
            <person name="Whitman W."/>
        </authorList>
    </citation>
    <scope>NUCLEOTIDE SEQUENCE [LARGE SCALE GENOMIC DNA]</scope>
    <source>
        <strain evidence="1 2">CECT 7945</strain>
    </source>
</reference>
<evidence type="ECO:0000313" key="2">
    <source>
        <dbReference type="Proteomes" id="UP000248054"/>
    </source>
</evidence>
<dbReference type="Pfam" id="PF09365">
    <property type="entry name" value="DUF2461"/>
    <property type="match status" value="1"/>
</dbReference>
<comment type="caution">
    <text evidence="1">The sequence shown here is derived from an EMBL/GenBank/DDBJ whole genome shotgun (WGS) entry which is preliminary data.</text>
</comment>
<dbReference type="EMBL" id="QJTD01000002">
    <property type="protein sequence ID" value="PYE81671.1"/>
    <property type="molecule type" value="Genomic_DNA"/>
</dbReference>
<name>A0A2V4XTH6_9FLAO</name>
<proteinExistence type="predicted"/>
<dbReference type="InterPro" id="IPR012808">
    <property type="entry name" value="CHP02453"/>
</dbReference>
<evidence type="ECO:0000313" key="1">
    <source>
        <dbReference type="EMBL" id="PYE81671.1"/>
    </source>
</evidence>
<dbReference type="NCBIfam" id="TIGR02453">
    <property type="entry name" value="TIGR02453 family protein"/>
    <property type="match status" value="1"/>
</dbReference>
<dbReference type="PANTHER" id="PTHR36452:SF1">
    <property type="entry name" value="DUF2461 DOMAIN-CONTAINING PROTEIN"/>
    <property type="match status" value="1"/>
</dbReference>
<dbReference type="PIRSF" id="PIRSF028451">
    <property type="entry name" value="UCP028451"/>
    <property type="match status" value="1"/>
</dbReference>
<sequence length="237" mass="28117">MAFFIFIEILNIMSQSIPEELFVFLKKIEKNNNREWFNEHKPEFKAIELEMKAVFNHLGDLMNAHDQIEKIKVFRIYRDVRFSKNKLPYKTHFAGSFARKKPELRGNYYVHLQPNNKSFIANGFWDPNKEDLLRIRKEFETDDSEIRDILNHSAFKSVWGDFKGEALKTAPKGFDKTHPAIDLIRRKQFTFTKEFTDQEVLSEDFISQVNEAFKLVRPYFDYMSDVLTTNLNGESIL</sequence>
<dbReference type="AlphaFoldDB" id="A0A2V4XTH6"/>
<organism evidence="1 2">
    <name type="scientific">Winogradskyella epiphytica</name>
    <dbReference type="NCBI Taxonomy" id="262005"/>
    <lineage>
        <taxon>Bacteria</taxon>
        <taxon>Pseudomonadati</taxon>
        <taxon>Bacteroidota</taxon>
        <taxon>Flavobacteriia</taxon>
        <taxon>Flavobacteriales</taxon>
        <taxon>Flavobacteriaceae</taxon>
        <taxon>Winogradskyella</taxon>
    </lineage>
</organism>
<accession>A0A2V4XTH6</accession>
<gene>
    <name evidence="1" type="ORF">DFQ11_102245</name>
</gene>
<dbReference type="PANTHER" id="PTHR36452">
    <property type="entry name" value="CHROMOSOME 12, WHOLE GENOME SHOTGUN SEQUENCE"/>
    <property type="match status" value="1"/>
</dbReference>
<dbReference type="Proteomes" id="UP000248054">
    <property type="component" value="Unassembled WGS sequence"/>
</dbReference>
<protein>
    <submittedName>
        <fullName evidence="1">Uncharacterized protein (TIGR02453 family)</fullName>
    </submittedName>
</protein>